<name>A0AAU9X2C2_9CNID</name>
<dbReference type="Proteomes" id="UP001159428">
    <property type="component" value="Unassembled WGS sequence"/>
</dbReference>
<evidence type="ECO:0000313" key="1">
    <source>
        <dbReference type="EMBL" id="CAH3133055.1"/>
    </source>
</evidence>
<keyword evidence="2" id="KW-1185">Reference proteome</keyword>
<dbReference type="EMBL" id="CALNXJ010000027">
    <property type="protein sequence ID" value="CAH3133055.1"/>
    <property type="molecule type" value="Genomic_DNA"/>
</dbReference>
<evidence type="ECO:0000313" key="2">
    <source>
        <dbReference type="Proteomes" id="UP001159428"/>
    </source>
</evidence>
<proteinExistence type="predicted"/>
<dbReference type="AlphaFoldDB" id="A0AAU9X2C2"/>
<accession>A0AAU9X2C2</accession>
<comment type="caution">
    <text evidence="1">The sequence shown here is derived from an EMBL/GenBank/DDBJ whole genome shotgun (WGS) entry which is preliminary data.</text>
</comment>
<sequence length="120" mass="13963">MVGKVKPDLVEFLCYRLTVVQHLLKGKYFHGRPDQVPTRPLADVDPKRLNGEYHYVAIEENRRDGVVCSKIVSVQDFSKNFQNKTNAVCHPRQMAHNLPPLPHAVLFLPHSNHWRQRLFL</sequence>
<reference evidence="1 2" key="1">
    <citation type="submission" date="2022-05" db="EMBL/GenBank/DDBJ databases">
        <authorList>
            <consortium name="Genoscope - CEA"/>
            <person name="William W."/>
        </authorList>
    </citation>
    <scope>NUCLEOTIDE SEQUENCE [LARGE SCALE GENOMIC DNA]</scope>
</reference>
<gene>
    <name evidence="1" type="ORF">PMEA_00015357</name>
</gene>
<organism evidence="1 2">
    <name type="scientific">Pocillopora meandrina</name>
    <dbReference type="NCBI Taxonomy" id="46732"/>
    <lineage>
        <taxon>Eukaryota</taxon>
        <taxon>Metazoa</taxon>
        <taxon>Cnidaria</taxon>
        <taxon>Anthozoa</taxon>
        <taxon>Hexacorallia</taxon>
        <taxon>Scleractinia</taxon>
        <taxon>Astrocoeniina</taxon>
        <taxon>Pocilloporidae</taxon>
        <taxon>Pocillopora</taxon>
    </lineage>
</organism>
<protein>
    <submittedName>
        <fullName evidence="1">Uncharacterized protein</fullName>
    </submittedName>
</protein>